<accession>K8PG68</accession>
<dbReference type="InterPro" id="IPR009394">
    <property type="entry name" value="MmcB-like"/>
</dbReference>
<name>K8PG68_9BRAD</name>
<keyword evidence="2" id="KW-1185">Reference proteome</keyword>
<dbReference type="Pfam" id="PF06319">
    <property type="entry name" value="MmcB-like"/>
    <property type="match status" value="1"/>
</dbReference>
<evidence type="ECO:0000313" key="2">
    <source>
        <dbReference type="Proteomes" id="UP000001096"/>
    </source>
</evidence>
<proteinExistence type="predicted"/>
<dbReference type="Proteomes" id="UP000001096">
    <property type="component" value="Unassembled WGS sequence"/>
</dbReference>
<dbReference type="PATRIC" id="fig|883078.3.peg.3908"/>
<dbReference type="AlphaFoldDB" id="K8PG68"/>
<evidence type="ECO:0008006" key="3">
    <source>
        <dbReference type="Google" id="ProtNLM"/>
    </source>
</evidence>
<evidence type="ECO:0000313" key="1">
    <source>
        <dbReference type="EMBL" id="EKS37363.1"/>
    </source>
</evidence>
<dbReference type="HOGENOM" id="CLU_114402_0_0_5"/>
<reference evidence="1 2" key="1">
    <citation type="submission" date="2012-04" db="EMBL/GenBank/DDBJ databases">
        <title>The Genome Sequence of Afipia broomeae ATCC 49717.</title>
        <authorList>
            <consortium name="The Broad Institute Genome Sequencing Platform"/>
            <person name="Earl A."/>
            <person name="Ward D."/>
            <person name="Feldgarden M."/>
            <person name="Gevers D."/>
            <person name="Huys G."/>
            <person name="Walker B."/>
            <person name="Young S.K."/>
            <person name="Zeng Q."/>
            <person name="Gargeya S."/>
            <person name="Fitzgerald M."/>
            <person name="Haas B."/>
            <person name="Abouelleil A."/>
            <person name="Alvarado L."/>
            <person name="Arachchi H.M."/>
            <person name="Berlin A."/>
            <person name="Chapman S.B."/>
            <person name="Goldberg J."/>
            <person name="Griggs A."/>
            <person name="Gujja S."/>
            <person name="Hansen M."/>
            <person name="Howarth C."/>
            <person name="Imamovic A."/>
            <person name="Larimer J."/>
            <person name="McCowen C."/>
            <person name="Montmayeur A."/>
            <person name="Murphy C."/>
            <person name="Neiman D."/>
            <person name="Pearson M."/>
            <person name="Priest M."/>
            <person name="Roberts A."/>
            <person name="Saif S."/>
            <person name="Shea T."/>
            <person name="Sisk P."/>
            <person name="Sykes S."/>
            <person name="Wortman J."/>
            <person name="Nusbaum C."/>
            <person name="Birren B."/>
        </authorList>
    </citation>
    <scope>NUCLEOTIDE SEQUENCE [LARGE SCALE GENOMIC DNA]</scope>
    <source>
        <strain evidence="1 2">ATCC 49717</strain>
    </source>
</reference>
<protein>
    <recommendedName>
        <fullName evidence="3">DNA repair protein MmcB-related protein</fullName>
    </recommendedName>
</protein>
<sequence length="203" mass="22641">MFRSQRNRWFPCFATARGRNCVGAGTLLRLRGLSFSATLAGIMHSPFRHIEPGLPPDRRQSDTALAIARGTSRFLKSLGFSCVSELTLPSGRRADLVAMNARGDIWIVEIKSSVEDLRADQKWQDYRMHCDRLFFAFTREMPCELFPADTGLIVADAYGAHLHCDAPEHRLPAATRKSMIVGFGLLAAQRISRLVDPQGHAND</sequence>
<organism evidence="1 2">
    <name type="scientific">Afipia broomeae ATCC 49717</name>
    <dbReference type="NCBI Taxonomy" id="883078"/>
    <lineage>
        <taxon>Bacteria</taxon>
        <taxon>Pseudomonadati</taxon>
        <taxon>Pseudomonadota</taxon>
        <taxon>Alphaproteobacteria</taxon>
        <taxon>Hyphomicrobiales</taxon>
        <taxon>Nitrobacteraceae</taxon>
        <taxon>Afipia</taxon>
    </lineage>
</organism>
<gene>
    <name evidence="1" type="ORF">HMPREF9695_03781</name>
</gene>
<dbReference type="eggNOG" id="COG5321">
    <property type="taxonomic scope" value="Bacteria"/>
</dbReference>
<dbReference type="EMBL" id="AGWX01000004">
    <property type="protein sequence ID" value="EKS37363.1"/>
    <property type="molecule type" value="Genomic_DNA"/>
</dbReference>
<comment type="caution">
    <text evidence="1">The sequence shown here is derived from an EMBL/GenBank/DDBJ whole genome shotgun (WGS) entry which is preliminary data.</text>
</comment>